<evidence type="ECO:0000256" key="1">
    <source>
        <dbReference type="SAM" id="Phobius"/>
    </source>
</evidence>
<dbReference type="InterPro" id="IPR045428">
    <property type="entry name" value="EACC1"/>
</dbReference>
<keyword evidence="1" id="KW-0472">Membrane</keyword>
<reference evidence="3" key="1">
    <citation type="journal article" date="2019" name="Int. J. Syst. Evol. Microbiol.">
        <title>The Global Catalogue of Microorganisms (GCM) 10K type strain sequencing project: providing services to taxonomists for standard genome sequencing and annotation.</title>
        <authorList>
            <consortium name="The Broad Institute Genomics Platform"/>
            <consortium name="The Broad Institute Genome Sequencing Center for Infectious Disease"/>
            <person name="Wu L."/>
            <person name="Ma J."/>
        </authorList>
    </citation>
    <scope>NUCLEOTIDE SEQUENCE [LARGE SCALE GENOMIC DNA]</scope>
    <source>
        <strain evidence="3">KCTC 5701</strain>
    </source>
</reference>
<keyword evidence="1" id="KW-1133">Transmembrane helix</keyword>
<comment type="caution">
    <text evidence="2">The sequence shown here is derived from an EMBL/GenBank/DDBJ whole genome shotgun (WGS) entry which is preliminary data.</text>
</comment>
<accession>A0ABW0WDU3</accession>
<dbReference type="RefSeq" id="WP_344348183.1">
    <property type="nucleotide sequence ID" value="NZ_BAAASM010000014.1"/>
</dbReference>
<feature type="transmembrane region" description="Helical" evidence="1">
    <location>
        <begin position="58"/>
        <end position="79"/>
    </location>
</feature>
<keyword evidence="1" id="KW-0812">Transmembrane</keyword>
<proteinExistence type="predicted"/>
<dbReference type="Pfam" id="PF19953">
    <property type="entry name" value="EACC1"/>
    <property type="match status" value="1"/>
</dbReference>
<name>A0ABW0WDU3_STRNO</name>
<evidence type="ECO:0000313" key="3">
    <source>
        <dbReference type="Proteomes" id="UP001596065"/>
    </source>
</evidence>
<gene>
    <name evidence="2" type="ORF">ACFP3J_06700</name>
</gene>
<evidence type="ECO:0000313" key="2">
    <source>
        <dbReference type="EMBL" id="MFC5655179.1"/>
    </source>
</evidence>
<dbReference type="EMBL" id="JBHSOE010000007">
    <property type="protein sequence ID" value="MFC5655179.1"/>
    <property type="molecule type" value="Genomic_DNA"/>
</dbReference>
<sequence length="135" mass="13546">MDVHIVVGTADGAGDIAAADETRSLLTWLTEEGGLRGRVTPQESPPVPGTLGPALDGLLVALGSGGAATGLATSLVAWIRSRRGAVTVKATRTDGACVEISAKLVGPMSPQELKTFVADTSRILDGGQAPGGSDL</sequence>
<protein>
    <submittedName>
        <fullName evidence="2">Uncharacterized protein</fullName>
    </submittedName>
</protein>
<keyword evidence="3" id="KW-1185">Reference proteome</keyword>
<dbReference type="Proteomes" id="UP001596065">
    <property type="component" value="Unassembled WGS sequence"/>
</dbReference>
<organism evidence="2 3">
    <name type="scientific">Streptomyces nogalater</name>
    <dbReference type="NCBI Taxonomy" id="38314"/>
    <lineage>
        <taxon>Bacteria</taxon>
        <taxon>Bacillati</taxon>
        <taxon>Actinomycetota</taxon>
        <taxon>Actinomycetes</taxon>
        <taxon>Kitasatosporales</taxon>
        <taxon>Streptomycetaceae</taxon>
        <taxon>Streptomyces</taxon>
    </lineage>
</organism>